<protein>
    <recommendedName>
        <fullName evidence="3">BTB domain-containing protein</fullName>
    </recommendedName>
</protein>
<evidence type="ECO:0008006" key="3">
    <source>
        <dbReference type="Google" id="ProtNLM"/>
    </source>
</evidence>
<sequence length="348" mass="39955">MHKPEKSRFIKLAIPKRRIFLKTEYDAEEICVCSSLVSSPSSLHLSINRPNGKWEIVAVSIDVTVNVVETVERFEFSQSRSMSPSHEWILRLEAYADIVATRTTYVRVVIGCDDGLSFPAPVLIPASLRKAPRALLYEIRSCSITVVDRNIRSVHRESRELLSLHSPFFSNLFYGDAEDGEVDLAEIRAESREFFDVCSAFGSLMKAMHGRYDYVVGARVFSLATRFGMDRIKCHLARQIRAAPYNILSTFLNYAEWMREADRARDDELVDNLLSKTKFPKDLLQLYETIHESVSPKTLMKITRKLHNRLEKATANTIIAQPLSHRPINLAKPDVTPRRVYHYYCNRI</sequence>
<organism evidence="1 2">
    <name type="scientific">Pristionchus fissidentatus</name>
    <dbReference type="NCBI Taxonomy" id="1538716"/>
    <lineage>
        <taxon>Eukaryota</taxon>
        <taxon>Metazoa</taxon>
        <taxon>Ecdysozoa</taxon>
        <taxon>Nematoda</taxon>
        <taxon>Chromadorea</taxon>
        <taxon>Rhabditida</taxon>
        <taxon>Rhabditina</taxon>
        <taxon>Diplogasteromorpha</taxon>
        <taxon>Diplogasteroidea</taxon>
        <taxon>Neodiplogasteridae</taxon>
        <taxon>Pristionchus</taxon>
    </lineage>
</organism>
<accession>A0AAV5WE64</accession>
<gene>
    <name evidence="1" type="ORF">PFISCL1PPCAC_21075</name>
</gene>
<dbReference type="EMBL" id="BTSY01000005">
    <property type="protein sequence ID" value="GMT29778.1"/>
    <property type="molecule type" value="Genomic_DNA"/>
</dbReference>
<keyword evidence="2" id="KW-1185">Reference proteome</keyword>
<proteinExistence type="predicted"/>
<reference evidence="1" key="1">
    <citation type="submission" date="2023-10" db="EMBL/GenBank/DDBJ databases">
        <title>Genome assembly of Pristionchus species.</title>
        <authorList>
            <person name="Yoshida K."/>
            <person name="Sommer R.J."/>
        </authorList>
    </citation>
    <scope>NUCLEOTIDE SEQUENCE</scope>
    <source>
        <strain evidence="1">RS5133</strain>
    </source>
</reference>
<name>A0AAV5WE64_9BILA</name>
<evidence type="ECO:0000313" key="2">
    <source>
        <dbReference type="Proteomes" id="UP001432322"/>
    </source>
</evidence>
<evidence type="ECO:0000313" key="1">
    <source>
        <dbReference type="EMBL" id="GMT29778.1"/>
    </source>
</evidence>
<comment type="caution">
    <text evidence="1">The sequence shown here is derived from an EMBL/GenBank/DDBJ whole genome shotgun (WGS) entry which is preliminary data.</text>
</comment>
<dbReference type="Proteomes" id="UP001432322">
    <property type="component" value="Unassembled WGS sequence"/>
</dbReference>
<dbReference type="AlphaFoldDB" id="A0AAV5WE64"/>